<feature type="signal peptide" evidence="2">
    <location>
        <begin position="1"/>
        <end position="34"/>
    </location>
</feature>
<dbReference type="Proteomes" id="UP000019678">
    <property type="component" value="Unassembled WGS sequence"/>
</dbReference>
<proteinExistence type="predicted"/>
<organism evidence="3 4">
    <name type="scientific">Chondromyces apiculatus DSM 436</name>
    <dbReference type="NCBI Taxonomy" id="1192034"/>
    <lineage>
        <taxon>Bacteria</taxon>
        <taxon>Pseudomonadati</taxon>
        <taxon>Myxococcota</taxon>
        <taxon>Polyangia</taxon>
        <taxon>Polyangiales</taxon>
        <taxon>Polyangiaceae</taxon>
        <taxon>Chondromyces</taxon>
    </lineage>
</organism>
<dbReference type="Gene3D" id="3.40.50.1820">
    <property type="entry name" value="alpha/beta hydrolase"/>
    <property type="match status" value="2"/>
</dbReference>
<dbReference type="OrthoDB" id="9803578at2"/>
<gene>
    <name evidence="3" type="ORF">CAP_0326</name>
</gene>
<dbReference type="InterPro" id="IPR050583">
    <property type="entry name" value="Mycobacterial_A85_antigen"/>
</dbReference>
<keyword evidence="2" id="KW-0732">Signal</keyword>
<dbReference type="PANTHER" id="PTHR48098:SF1">
    <property type="entry name" value="DIACYLGLYCEROL ACYLTRANSFERASE_MYCOLYLTRANSFERASE AG85A"/>
    <property type="match status" value="1"/>
</dbReference>
<accession>A0A017SUP9</accession>
<reference evidence="3 4" key="1">
    <citation type="submission" date="2013-05" db="EMBL/GenBank/DDBJ databases">
        <title>Genome assembly of Chondromyces apiculatus DSM 436.</title>
        <authorList>
            <person name="Sharma G."/>
            <person name="Khatri I."/>
            <person name="Kaur C."/>
            <person name="Mayilraj S."/>
            <person name="Subramanian S."/>
        </authorList>
    </citation>
    <scope>NUCLEOTIDE SEQUENCE [LARGE SCALE GENOMIC DNA]</scope>
    <source>
        <strain evidence="3 4">DSM 436</strain>
    </source>
</reference>
<dbReference type="STRING" id="1192034.CAP_0326"/>
<dbReference type="AlphaFoldDB" id="A0A017SUP9"/>
<dbReference type="GO" id="GO:0016747">
    <property type="term" value="F:acyltransferase activity, transferring groups other than amino-acyl groups"/>
    <property type="evidence" value="ECO:0007669"/>
    <property type="project" value="TreeGrafter"/>
</dbReference>
<dbReference type="SUPFAM" id="SSF53474">
    <property type="entry name" value="alpha/beta-Hydrolases"/>
    <property type="match status" value="2"/>
</dbReference>
<dbReference type="PANTHER" id="PTHR48098">
    <property type="entry name" value="ENTEROCHELIN ESTERASE-RELATED"/>
    <property type="match status" value="1"/>
</dbReference>
<dbReference type="eggNOG" id="ENOG502ZUS9">
    <property type="taxonomic scope" value="Bacteria"/>
</dbReference>
<protein>
    <submittedName>
        <fullName evidence="3">Uncharacterized protein</fullName>
    </submittedName>
</protein>
<keyword evidence="4" id="KW-1185">Reference proteome</keyword>
<comment type="caution">
    <text evidence="3">The sequence shown here is derived from an EMBL/GenBank/DDBJ whole genome shotgun (WGS) entry which is preliminary data.</text>
</comment>
<feature type="region of interest" description="Disordered" evidence="1">
    <location>
        <begin position="612"/>
        <end position="655"/>
    </location>
</feature>
<feature type="chain" id="PRO_5001499650" evidence="2">
    <location>
        <begin position="35"/>
        <end position="1010"/>
    </location>
</feature>
<evidence type="ECO:0000313" key="3">
    <source>
        <dbReference type="EMBL" id="EYF00694.1"/>
    </source>
</evidence>
<sequence>MPSLPSRYLGRAARALARAALPALLIAPACTSLFENDPPPADVPEGPELAPGEVCVTPAPPSVRVRFEPSFIALAPCGNPSGAPCERTVNVVVDPDVCTSTPVTFQSADASVVAPPAEGNVGLRQPTLSVVVRAGARGESTITALVPRGDGSNATAELTVAVLPGERTACTGEASSPLLNAGDTLRGEGGLAGATLTLPEGADHPNQGSFIWSVAPFPAALHCAADLDLPGHLPLGPAITFGPEDKKLPREIPFSVPLNPALIPAQARLRHIRLAYAGPGFHDPRPVPIADPRIEQIDGQWALTFKAPRLGTYQAFVRADGGVTSRKRRLSHRAIMGISMGGGGSAMVGLRNHHLFDVVAPLGGPVDWTWLLHHIEQNHLGGFRPIASGTTLNDIELTAAACTTSADCEPDETCLGPEGVGPGHCAFLPVPGTPYEHPSTFNRWWYEYPREGNGGSFDRNDYIQIFRDLALMFGNPNGENLSEGAESLPAGVPPDDRSVIGDSGECSVWVEPLDDHPNREHQEQLKQQCPTERCSHTLTLTGYFDDEYNPDGTFPVITVCDGSPQNQSLTPYANTWSAEGNGYPLELALAVDYNGNGVRDEMEPLIRAGREPFQDTGEDGLPSALEPGYEPLVNEDPAGDDYDPQYNPTGTEGDHRYQQGEPFDDVGLDGVPGTTQQPPGGWRNPGDGFDVGEADGAFTVSSGLQRVWDVDPHSVVRGWSTAIPGGPLDDVALSRLDLWTDGGTRDLFNFMADAQHLVGTFAARGRDVAYLTDFGLAPGLEATTPDQYAPGRIVWEDLQGVVLQRYGKADPTPADIESGSGQHVGTGAEIIARLQAALYFAGSRWPEPHLRRLVAPSADKPAEGLDRCEINGTCIFDFTSTFGRMGPVAVNLPPGYGHADLQDRRYPVIYLMHGYGQEPQDLAAAGLILQAFMNDGQVSEKTRLPKAIVVYVDGRCRENAAGKAECLQGTFYGDSARPDGPQMEQWLLELMDHIDQRYRTLGETETSWTQ</sequence>
<evidence type="ECO:0000256" key="1">
    <source>
        <dbReference type="SAM" id="MobiDB-lite"/>
    </source>
</evidence>
<dbReference type="EMBL" id="ASRX01000101">
    <property type="protein sequence ID" value="EYF00694.1"/>
    <property type="molecule type" value="Genomic_DNA"/>
</dbReference>
<name>A0A017SUP9_9BACT</name>
<dbReference type="RefSeq" id="WP_044250673.1">
    <property type="nucleotide sequence ID" value="NZ_ASRX01000101.1"/>
</dbReference>
<evidence type="ECO:0000313" key="4">
    <source>
        <dbReference type="Proteomes" id="UP000019678"/>
    </source>
</evidence>
<evidence type="ECO:0000256" key="2">
    <source>
        <dbReference type="SAM" id="SignalP"/>
    </source>
</evidence>
<dbReference type="InterPro" id="IPR029058">
    <property type="entry name" value="AB_hydrolase_fold"/>
</dbReference>